<proteinExistence type="predicted"/>
<dbReference type="Proteomes" id="UP000008909">
    <property type="component" value="Unassembled WGS sequence"/>
</dbReference>
<reference evidence="2" key="1">
    <citation type="journal article" date="2011" name="Genome Biol.">
        <title>The draft genome of the carcinogenic human liver fluke Clonorchis sinensis.</title>
        <authorList>
            <person name="Wang X."/>
            <person name="Chen W."/>
            <person name="Huang Y."/>
            <person name="Sun J."/>
            <person name="Men J."/>
            <person name="Liu H."/>
            <person name="Luo F."/>
            <person name="Guo L."/>
            <person name="Lv X."/>
            <person name="Deng C."/>
            <person name="Zhou C."/>
            <person name="Fan Y."/>
            <person name="Li X."/>
            <person name="Huang L."/>
            <person name="Hu Y."/>
            <person name="Liang C."/>
            <person name="Hu X."/>
            <person name="Xu J."/>
            <person name="Yu X."/>
        </authorList>
    </citation>
    <scope>NUCLEOTIDE SEQUENCE [LARGE SCALE GENOMIC DNA]</scope>
    <source>
        <strain evidence="2">Henan</strain>
    </source>
</reference>
<dbReference type="EMBL" id="DF142965">
    <property type="protein sequence ID" value="GAA49516.1"/>
    <property type="molecule type" value="Genomic_DNA"/>
</dbReference>
<evidence type="ECO:0000313" key="3">
    <source>
        <dbReference type="Proteomes" id="UP000008909"/>
    </source>
</evidence>
<evidence type="ECO:0000256" key="1">
    <source>
        <dbReference type="SAM" id="MobiDB-lite"/>
    </source>
</evidence>
<organism evidence="2 3">
    <name type="scientific">Clonorchis sinensis</name>
    <name type="common">Chinese liver fluke</name>
    <dbReference type="NCBI Taxonomy" id="79923"/>
    <lineage>
        <taxon>Eukaryota</taxon>
        <taxon>Metazoa</taxon>
        <taxon>Spiralia</taxon>
        <taxon>Lophotrochozoa</taxon>
        <taxon>Platyhelminthes</taxon>
        <taxon>Trematoda</taxon>
        <taxon>Digenea</taxon>
        <taxon>Opisthorchiida</taxon>
        <taxon>Opisthorchiata</taxon>
        <taxon>Opisthorchiidae</taxon>
        <taxon>Clonorchis</taxon>
    </lineage>
</organism>
<evidence type="ECO:0000313" key="2">
    <source>
        <dbReference type="EMBL" id="GAA49516.1"/>
    </source>
</evidence>
<reference key="2">
    <citation type="submission" date="2011-10" db="EMBL/GenBank/DDBJ databases">
        <title>The genome and transcriptome sequence of Clonorchis sinensis provide insights into the carcinogenic liver fluke.</title>
        <authorList>
            <person name="Wang X."/>
            <person name="Huang Y."/>
            <person name="Chen W."/>
            <person name="Liu H."/>
            <person name="Guo L."/>
            <person name="Chen Y."/>
            <person name="Luo F."/>
            <person name="Zhou W."/>
            <person name="Sun J."/>
            <person name="Mao Q."/>
            <person name="Liang P."/>
            <person name="Zhou C."/>
            <person name="Tian Y."/>
            <person name="Men J."/>
            <person name="Lv X."/>
            <person name="Huang L."/>
            <person name="Zhou J."/>
            <person name="Hu Y."/>
            <person name="Li R."/>
            <person name="Zhang F."/>
            <person name="Lei H."/>
            <person name="Li X."/>
            <person name="Hu X."/>
            <person name="Liang C."/>
            <person name="Xu J."/>
            <person name="Wu Z."/>
            <person name="Yu X."/>
        </authorList>
    </citation>
    <scope>NUCLEOTIDE SEQUENCE</scope>
    <source>
        <strain>Henan</strain>
    </source>
</reference>
<accession>G7Y981</accession>
<gene>
    <name evidence="2" type="ORF">CLF_103177</name>
</gene>
<protein>
    <submittedName>
        <fullName evidence="2">Uncharacterized protein</fullName>
    </submittedName>
</protein>
<feature type="compositionally biased region" description="Polar residues" evidence="1">
    <location>
        <begin position="48"/>
        <end position="58"/>
    </location>
</feature>
<dbReference type="AlphaFoldDB" id="G7Y981"/>
<feature type="region of interest" description="Disordered" evidence="1">
    <location>
        <begin position="139"/>
        <end position="159"/>
    </location>
</feature>
<sequence>MEYKATNSMFKNSDKVMDLYVNNSHSSPNLDKDFQAASPQDKPLPTRSPLSSRFNQSPKPMHCAKSTESCNYGARDYSIDRISSTVKLGASLNLDTTTDEQASVFERMPQRLLQMDKPPQLSAPMTPVRRKLQRQAATAGQRNFTSSLLSTGGSSGGSFEQQSQERIIQSTRVNKSHPKLFQSNKVMSSAWKYVKRQLSQTELRPTVRNKWKSGFLRSSVLMCNTENQYSDQIAHRTIADHHRTVWPSVTNALRTATLSEATCVIRSICFLRDCSMESLASCVGHRHHTDAVREYELELTALTVYPYHILVFVQRIFIFIMRESVGVEPKTDEASNAVCLRFLINLVSRIIRSNNFADFAAKQLQRVTLCPLNGVWFRGISRLPAVQMRHLTYRPTLMTRSGCIVVFLIKRERPGHFIVDLAKDTVLTSSTLSLIMDIQARNRYLATSETKTFVRKAQCYKEHRAHRAPSARLDLLLPLGKVPLPRIYIRIERRAFAGAIGATEIAASFFKNGAFEDSIVVGTTPVHILELIESPLGFLYLSFKTGGALGLTNCSKLKQKIALTILIFTGNGATTGER</sequence>
<feature type="region of interest" description="Disordered" evidence="1">
    <location>
        <begin position="21"/>
        <end position="66"/>
    </location>
</feature>
<name>G7Y981_CLOSI</name>
<keyword evidence="3" id="KW-1185">Reference proteome</keyword>
<feature type="compositionally biased region" description="Low complexity" evidence="1">
    <location>
        <begin position="144"/>
        <end position="159"/>
    </location>
</feature>